<gene>
    <name evidence="9" type="ORF">UPYG_G00059580</name>
</gene>
<evidence type="ECO:0000256" key="2">
    <source>
        <dbReference type="ARBA" id="ARBA00004414"/>
    </source>
</evidence>
<evidence type="ECO:0000313" key="9">
    <source>
        <dbReference type="EMBL" id="KAL1005471.1"/>
    </source>
</evidence>
<evidence type="ECO:0000313" key="10">
    <source>
        <dbReference type="Proteomes" id="UP001557470"/>
    </source>
</evidence>
<keyword evidence="10" id="KW-1185">Reference proteome</keyword>
<evidence type="ECO:0000259" key="8">
    <source>
        <dbReference type="PROSITE" id="PS51837"/>
    </source>
</evidence>
<proteinExistence type="inferred from homology"/>
<dbReference type="PANTHER" id="PTHR23292:SF45">
    <property type="entry name" value="LIPOPOLYSACCHARIDE-INDUCED TUMOR NECROSIS FACTOR-ALPHA FACTOR HOMOLOG"/>
    <property type="match status" value="1"/>
</dbReference>
<evidence type="ECO:0000256" key="4">
    <source>
        <dbReference type="ARBA" id="ARBA00005975"/>
    </source>
</evidence>
<dbReference type="EMBL" id="JAGEUA010000002">
    <property type="protein sequence ID" value="KAL1005471.1"/>
    <property type="molecule type" value="Genomic_DNA"/>
</dbReference>
<comment type="caution">
    <text evidence="9">The sequence shown here is derived from an EMBL/GenBank/DDBJ whole genome shotgun (WGS) entry which is preliminary data.</text>
</comment>
<dbReference type="InterPro" id="IPR006629">
    <property type="entry name" value="LITAF"/>
</dbReference>
<dbReference type="SMART" id="SM00714">
    <property type="entry name" value="LITAF"/>
    <property type="match status" value="1"/>
</dbReference>
<dbReference type="GO" id="GO:0005765">
    <property type="term" value="C:lysosomal membrane"/>
    <property type="evidence" value="ECO:0007669"/>
    <property type="project" value="UniProtKB-SubCell"/>
</dbReference>
<evidence type="ECO:0000256" key="7">
    <source>
        <dbReference type="ARBA" id="ARBA00023136"/>
    </source>
</evidence>
<dbReference type="Proteomes" id="UP001557470">
    <property type="component" value="Unassembled WGS sequence"/>
</dbReference>
<dbReference type="GO" id="GO:0046872">
    <property type="term" value="F:metal ion binding"/>
    <property type="evidence" value="ECO:0007669"/>
    <property type="project" value="UniProtKB-KW"/>
</dbReference>
<organism evidence="9 10">
    <name type="scientific">Umbra pygmaea</name>
    <name type="common">Eastern mudminnow</name>
    <dbReference type="NCBI Taxonomy" id="75934"/>
    <lineage>
        <taxon>Eukaryota</taxon>
        <taxon>Metazoa</taxon>
        <taxon>Chordata</taxon>
        <taxon>Craniata</taxon>
        <taxon>Vertebrata</taxon>
        <taxon>Euteleostomi</taxon>
        <taxon>Actinopterygii</taxon>
        <taxon>Neopterygii</taxon>
        <taxon>Teleostei</taxon>
        <taxon>Protacanthopterygii</taxon>
        <taxon>Esociformes</taxon>
        <taxon>Umbridae</taxon>
        <taxon>Umbra</taxon>
    </lineage>
</organism>
<protein>
    <recommendedName>
        <fullName evidence="8">LITAF domain-containing protein</fullName>
    </recommendedName>
</protein>
<reference evidence="9 10" key="1">
    <citation type="submission" date="2024-06" db="EMBL/GenBank/DDBJ databases">
        <authorList>
            <person name="Pan Q."/>
            <person name="Wen M."/>
            <person name="Jouanno E."/>
            <person name="Zahm M."/>
            <person name="Klopp C."/>
            <person name="Cabau C."/>
            <person name="Louis A."/>
            <person name="Berthelot C."/>
            <person name="Parey E."/>
            <person name="Roest Crollius H."/>
            <person name="Montfort J."/>
            <person name="Robinson-Rechavi M."/>
            <person name="Bouchez O."/>
            <person name="Lampietro C."/>
            <person name="Lopez Roques C."/>
            <person name="Donnadieu C."/>
            <person name="Postlethwait J."/>
            <person name="Bobe J."/>
            <person name="Verreycken H."/>
            <person name="Guiguen Y."/>
        </authorList>
    </citation>
    <scope>NUCLEOTIDE SEQUENCE [LARGE SCALE GENOMIC DNA]</scope>
    <source>
        <strain evidence="9">Up_M1</strain>
        <tissue evidence="9">Testis</tissue>
    </source>
</reference>
<evidence type="ECO:0000256" key="5">
    <source>
        <dbReference type="ARBA" id="ARBA00022723"/>
    </source>
</evidence>
<dbReference type="AlphaFoldDB" id="A0ABD0XTX5"/>
<accession>A0ABD0XTX5</accession>
<feature type="domain" description="LITAF" evidence="8">
    <location>
        <begin position="68"/>
        <end position="151"/>
    </location>
</feature>
<dbReference type="PANTHER" id="PTHR23292">
    <property type="entry name" value="LIPOPOLYSACCHARIDE-INDUCED TUMOR NECROSIS FACTOR-ALPHA FACTOR"/>
    <property type="match status" value="1"/>
</dbReference>
<dbReference type="Pfam" id="PF10601">
    <property type="entry name" value="zf-LITAF-like"/>
    <property type="match status" value="1"/>
</dbReference>
<dbReference type="GO" id="GO:0031902">
    <property type="term" value="C:late endosome membrane"/>
    <property type="evidence" value="ECO:0007669"/>
    <property type="project" value="UniProtKB-SubCell"/>
</dbReference>
<comment type="similarity">
    <text evidence="4">Belongs to the CDIP1/LITAF family.</text>
</comment>
<comment type="subcellular location">
    <subcellularLocation>
        <location evidence="1">Endosome membrane</location>
        <topology evidence="1">Peripheral membrane protein</topology>
        <orientation evidence="1">Cytoplasmic side</orientation>
    </subcellularLocation>
    <subcellularLocation>
        <location evidence="2">Late endosome membrane</location>
    </subcellularLocation>
    <subcellularLocation>
        <location evidence="3">Lysosome membrane</location>
        <topology evidence="3">Peripheral membrane protein</topology>
        <orientation evidence="3">Cytoplasmic side</orientation>
    </subcellularLocation>
</comment>
<dbReference type="PROSITE" id="PS51837">
    <property type="entry name" value="LITAF"/>
    <property type="match status" value="1"/>
</dbReference>
<keyword evidence="5" id="KW-0479">Metal-binding</keyword>
<keyword evidence="7" id="KW-0472">Membrane</keyword>
<evidence type="ECO:0000256" key="3">
    <source>
        <dbReference type="ARBA" id="ARBA00004630"/>
    </source>
</evidence>
<evidence type="ECO:0000256" key="1">
    <source>
        <dbReference type="ARBA" id="ARBA00004125"/>
    </source>
</evidence>
<keyword evidence="6" id="KW-0862">Zinc</keyword>
<evidence type="ECO:0000256" key="6">
    <source>
        <dbReference type="ARBA" id="ARBA00022833"/>
    </source>
</evidence>
<name>A0ABD0XTX5_UMBPY</name>
<sequence>MQVQMGDHGQQVFYQGAMPHSPYNTNPNMMQSQQNFGSPQMMAQPVQIQNVQAVPQMVVAQPVQVANYPAGNQVVMARPKTQSGRMKCPHCQTDIVTETTYNYGTLTWVLVIGLGVTGIWPCCLIPFCCKDCMDVKHQCPSCMRTTHVYKRM</sequence>
<dbReference type="InterPro" id="IPR037519">
    <property type="entry name" value="LITAF_fam"/>
</dbReference>